<evidence type="ECO:0000313" key="1">
    <source>
        <dbReference type="EMBL" id="KAL3791777.1"/>
    </source>
</evidence>
<reference evidence="1 2" key="1">
    <citation type="submission" date="2024-10" db="EMBL/GenBank/DDBJ databases">
        <title>Updated reference genomes for cyclostephanoid diatoms.</title>
        <authorList>
            <person name="Roberts W.R."/>
            <person name="Alverson A.J."/>
        </authorList>
    </citation>
    <scope>NUCLEOTIDE SEQUENCE [LARGE SCALE GENOMIC DNA]</scope>
    <source>
        <strain evidence="1 2">AJA010-31</strain>
    </source>
</reference>
<gene>
    <name evidence="1" type="ORF">ACHAWO_002820</name>
</gene>
<keyword evidence="2" id="KW-1185">Reference proteome</keyword>
<sequence>MNAIIDAIEMGRDSAAQLLLALKDDGDGLELPTLQAAVLELEQKCPVKIPEMDAAKKWIHKAALWEEKLENNVECNSDSGVSDEEVLLEKKLTLKKVERLVTKGKNLTLRPRSLVRLGNCVERAHLLRRKIIVWNEARNQENPQNLKFISGLVKEANKMDLMFPEILTLTGVHKKAEEWMDRASIAVRTTISFQELESLVSMGEELPLNVSDLLEKL</sequence>
<dbReference type="Proteomes" id="UP001530400">
    <property type="component" value="Unassembled WGS sequence"/>
</dbReference>
<dbReference type="EMBL" id="JALLPJ020000448">
    <property type="protein sequence ID" value="KAL3791777.1"/>
    <property type="molecule type" value="Genomic_DNA"/>
</dbReference>
<protein>
    <submittedName>
        <fullName evidence="1">Uncharacterized protein</fullName>
    </submittedName>
</protein>
<organism evidence="1 2">
    <name type="scientific">Cyclotella atomus</name>
    <dbReference type="NCBI Taxonomy" id="382360"/>
    <lineage>
        <taxon>Eukaryota</taxon>
        <taxon>Sar</taxon>
        <taxon>Stramenopiles</taxon>
        <taxon>Ochrophyta</taxon>
        <taxon>Bacillariophyta</taxon>
        <taxon>Coscinodiscophyceae</taxon>
        <taxon>Thalassiosirophycidae</taxon>
        <taxon>Stephanodiscales</taxon>
        <taxon>Stephanodiscaceae</taxon>
        <taxon>Cyclotella</taxon>
    </lineage>
</organism>
<comment type="caution">
    <text evidence="1">The sequence shown here is derived from an EMBL/GenBank/DDBJ whole genome shotgun (WGS) entry which is preliminary data.</text>
</comment>
<dbReference type="AlphaFoldDB" id="A0ABD3PVG2"/>
<evidence type="ECO:0000313" key="2">
    <source>
        <dbReference type="Proteomes" id="UP001530400"/>
    </source>
</evidence>
<accession>A0ABD3PVG2</accession>
<proteinExistence type="predicted"/>
<name>A0ABD3PVG2_9STRA</name>